<gene>
    <name evidence="1" type="ORF">DLM77_21165</name>
</gene>
<accession>A0ABX9LX56</accession>
<evidence type="ECO:0000313" key="1">
    <source>
        <dbReference type="EMBL" id="RHX77447.1"/>
    </source>
</evidence>
<dbReference type="Proteomes" id="UP000285569">
    <property type="component" value="Unassembled WGS sequence"/>
</dbReference>
<keyword evidence="2" id="KW-1185">Reference proteome</keyword>
<dbReference type="EMBL" id="QHCR01000017">
    <property type="protein sequence ID" value="RHX77447.1"/>
    <property type="molecule type" value="Genomic_DNA"/>
</dbReference>
<reference evidence="2" key="1">
    <citation type="submission" date="2018-05" db="EMBL/GenBank/DDBJ databases">
        <title>Leptospira yasudae sp. nov. and Leptospira stimsonii sp. nov., two pathogenic species of the genus Leptospira isolated from environmental sources.</title>
        <authorList>
            <person name="Casanovas-Massana A."/>
            <person name="Hamond C."/>
            <person name="Santos L.A."/>
            <person name="Hacker K.P."/>
            <person name="Balassiano I."/>
            <person name="Medeiros M.A."/>
            <person name="Reis M.G."/>
            <person name="Ko A.I."/>
            <person name="Wunder E.A."/>
        </authorList>
    </citation>
    <scope>NUCLEOTIDE SEQUENCE [LARGE SCALE GENOMIC DNA]</scope>
    <source>
        <strain evidence="2">B21</strain>
    </source>
</reference>
<dbReference type="RefSeq" id="WP_118958023.1">
    <property type="nucleotide sequence ID" value="NZ_QHCR01000017.1"/>
</dbReference>
<reference evidence="1 2" key="2">
    <citation type="journal article" date="2020" name="Int. J. Syst. Evol. Microbiol.">
        <title>Leptospira yasudae sp. nov. and Leptospira stimsonii sp. nov., two new species of the pathogenic group isolated from environmental sources.</title>
        <authorList>
            <person name="Casanovas-Massana A."/>
            <person name="Hamond C."/>
            <person name="Santos L.A."/>
            <person name="de Oliveira D."/>
            <person name="Hacker K.P."/>
            <person name="Balassiano I."/>
            <person name="Costa F."/>
            <person name="Medeiros M.A."/>
            <person name="Reis M.G."/>
            <person name="Ko A.I."/>
            <person name="Wunder E.A."/>
        </authorList>
    </citation>
    <scope>NUCLEOTIDE SEQUENCE [LARGE SCALE GENOMIC DNA]</scope>
    <source>
        <strain evidence="1 2">B21</strain>
    </source>
</reference>
<organism evidence="1 2">
    <name type="scientific">Leptospira yasudae</name>
    <dbReference type="NCBI Taxonomy" id="2202201"/>
    <lineage>
        <taxon>Bacteria</taxon>
        <taxon>Pseudomonadati</taxon>
        <taxon>Spirochaetota</taxon>
        <taxon>Spirochaetia</taxon>
        <taxon>Leptospirales</taxon>
        <taxon>Leptospiraceae</taxon>
        <taxon>Leptospira</taxon>
    </lineage>
</organism>
<sequence length="119" mass="13640">MNPKDHKVGELREKLLLSNDGLFKDNKNPKLLLAIRSKSPNVSRAFVINWICEQGEDIYTLVAGIDLIFEVEISRVNEFEEPIVKVFSVSQYKKKYPYLSKISKRVLALALRLIEDSSS</sequence>
<evidence type="ECO:0000313" key="2">
    <source>
        <dbReference type="Proteomes" id="UP000285569"/>
    </source>
</evidence>
<protein>
    <submittedName>
        <fullName evidence="1">Uncharacterized protein</fullName>
    </submittedName>
</protein>
<proteinExistence type="predicted"/>
<name>A0ABX9LX56_9LEPT</name>
<comment type="caution">
    <text evidence="1">The sequence shown here is derived from an EMBL/GenBank/DDBJ whole genome shotgun (WGS) entry which is preliminary data.</text>
</comment>